<feature type="domain" description="HTH gntR-type" evidence="4">
    <location>
        <begin position="2"/>
        <end position="70"/>
    </location>
</feature>
<gene>
    <name evidence="5" type="primary">hutC</name>
    <name evidence="5" type="ORF">LPU83_pLPU83c_0441</name>
</gene>
<evidence type="ECO:0000256" key="2">
    <source>
        <dbReference type="ARBA" id="ARBA00023125"/>
    </source>
</evidence>
<dbReference type="GO" id="GO:0003700">
    <property type="term" value="F:DNA-binding transcription factor activity"/>
    <property type="evidence" value="ECO:0007669"/>
    <property type="project" value="InterPro"/>
</dbReference>
<dbReference type="RefSeq" id="WP_029709952.1">
    <property type="nucleotide sequence ID" value="NZ_ATTO01000009.1"/>
</dbReference>
<dbReference type="Pfam" id="PF07702">
    <property type="entry name" value="UTRA"/>
    <property type="match status" value="1"/>
</dbReference>
<dbReference type="SUPFAM" id="SSF46785">
    <property type="entry name" value="Winged helix' DNA-binding domain"/>
    <property type="match status" value="1"/>
</dbReference>
<organism evidence="5 6">
    <name type="scientific">Rhizobium favelukesii</name>
    <dbReference type="NCBI Taxonomy" id="348824"/>
    <lineage>
        <taxon>Bacteria</taxon>
        <taxon>Pseudomonadati</taxon>
        <taxon>Pseudomonadota</taxon>
        <taxon>Alphaproteobacteria</taxon>
        <taxon>Hyphomicrobiales</taxon>
        <taxon>Rhizobiaceae</taxon>
        <taxon>Rhizobium/Agrobacterium group</taxon>
        <taxon>Rhizobium</taxon>
    </lineage>
</organism>
<accession>W6RQ71</accession>
<dbReference type="SMART" id="SM00345">
    <property type="entry name" value="HTH_GNTR"/>
    <property type="match status" value="1"/>
</dbReference>
<keyword evidence="5" id="KW-0614">Plasmid</keyword>
<name>W6RQ71_9HYPH</name>
<dbReference type="InterPro" id="IPR000524">
    <property type="entry name" value="Tscrpt_reg_HTH_GntR"/>
</dbReference>
<dbReference type="Pfam" id="PF00392">
    <property type="entry name" value="GntR"/>
    <property type="match status" value="1"/>
</dbReference>
<protein>
    <submittedName>
        <fullName evidence="5">Histidine utilization repressor</fullName>
    </submittedName>
</protein>
<dbReference type="KEGG" id="rhl:LPU83_pLPU83c_0441"/>
<dbReference type="SMART" id="SM00866">
    <property type="entry name" value="UTRA"/>
    <property type="match status" value="1"/>
</dbReference>
<dbReference type="Gene3D" id="3.40.1410.10">
    <property type="entry name" value="Chorismate lyase-like"/>
    <property type="match status" value="1"/>
</dbReference>
<dbReference type="PATRIC" id="fig|348824.6.peg.5176"/>
<evidence type="ECO:0000256" key="1">
    <source>
        <dbReference type="ARBA" id="ARBA00023015"/>
    </source>
</evidence>
<dbReference type="PROSITE" id="PS50949">
    <property type="entry name" value="HTH_GNTR"/>
    <property type="match status" value="1"/>
</dbReference>
<dbReference type="InterPro" id="IPR050679">
    <property type="entry name" value="Bact_HTH_transcr_reg"/>
</dbReference>
<keyword evidence="2" id="KW-0238">DNA-binding</keyword>
<evidence type="ECO:0000259" key="4">
    <source>
        <dbReference type="PROSITE" id="PS50949"/>
    </source>
</evidence>
<keyword evidence="6" id="KW-1185">Reference proteome</keyword>
<sequence length="240" mass="27114">MEPIYLRIFKDIETKILSGDWRPGARIPKEHDLVNDYGCSRMTVSKALTALVERGLVVRKRKTGSFVASPQIDRTVMDIQDIGTEATLAGYEHRYEILTRKIETLGPVEAAQLHGTTGAEILRIQCLHIVDGKPTAIERRIILLDTVPLARNESFATVPPAKWLLSQVPWSRAKHVIRAVSADATTARILQIERGEPCLSLIRQTWQNDRMVTYVEITHPGDRFQFAGVFHPAEKRASRR</sequence>
<evidence type="ECO:0000313" key="5">
    <source>
        <dbReference type="EMBL" id="CDM61003.1"/>
    </source>
</evidence>
<dbReference type="InterPro" id="IPR028978">
    <property type="entry name" value="Chorismate_lyase_/UTRA_dom_sf"/>
</dbReference>
<dbReference type="InterPro" id="IPR036390">
    <property type="entry name" value="WH_DNA-bd_sf"/>
</dbReference>
<dbReference type="InterPro" id="IPR036388">
    <property type="entry name" value="WH-like_DNA-bd_sf"/>
</dbReference>
<dbReference type="EMBL" id="HG916854">
    <property type="protein sequence ID" value="CDM61003.1"/>
    <property type="molecule type" value="Genomic_DNA"/>
</dbReference>
<evidence type="ECO:0000256" key="3">
    <source>
        <dbReference type="ARBA" id="ARBA00023163"/>
    </source>
</evidence>
<dbReference type="Gene3D" id="1.10.10.10">
    <property type="entry name" value="Winged helix-like DNA-binding domain superfamily/Winged helix DNA-binding domain"/>
    <property type="match status" value="1"/>
</dbReference>
<dbReference type="PRINTS" id="PR00035">
    <property type="entry name" value="HTHGNTR"/>
</dbReference>
<proteinExistence type="predicted"/>
<geneLocation type="plasmid" evidence="5 6">
    <name>pLPU83c</name>
</geneLocation>
<dbReference type="Proteomes" id="UP000019443">
    <property type="component" value="Plasmid pLPU83c"/>
</dbReference>
<dbReference type="SUPFAM" id="SSF64288">
    <property type="entry name" value="Chorismate lyase-like"/>
    <property type="match status" value="1"/>
</dbReference>
<dbReference type="InterPro" id="IPR011663">
    <property type="entry name" value="UTRA"/>
</dbReference>
<evidence type="ECO:0000313" key="6">
    <source>
        <dbReference type="Proteomes" id="UP000019443"/>
    </source>
</evidence>
<keyword evidence="1" id="KW-0805">Transcription regulation</keyword>
<reference evidence="5" key="1">
    <citation type="submission" date="2013-11" db="EMBL/GenBank/DDBJ databases">
        <title>Draft genome sequence of the broad-host-range Rhizobium sp. LPU83 strain, a member of the low-genetic diversity Oregon-like Rhizobium sp. group.</title>
        <authorList>
            <person name="Wibberg D."/>
            <person name="Puehler A."/>
            <person name="Schlueter A."/>
        </authorList>
    </citation>
    <scope>NUCLEOTIDE SEQUENCE [LARGE SCALE GENOMIC DNA]</scope>
    <source>
        <strain evidence="5">LPU83</strain>
        <plasmid evidence="5">pLPU83c</plasmid>
    </source>
</reference>
<dbReference type="FunFam" id="1.10.10.10:FF:000079">
    <property type="entry name" value="GntR family transcriptional regulator"/>
    <property type="match status" value="1"/>
</dbReference>
<dbReference type="HOGENOM" id="CLU_063236_0_2_5"/>
<dbReference type="PANTHER" id="PTHR44846:SF16">
    <property type="entry name" value="TRANSCRIPTIONAL REGULATOR PHNF-RELATED"/>
    <property type="match status" value="1"/>
</dbReference>
<keyword evidence="3" id="KW-0804">Transcription</keyword>
<dbReference type="PANTHER" id="PTHR44846">
    <property type="entry name" value="MANNOSYL-D-GLYCERATE TRANSPORT/METABOLISM SYSTEM REPRESSOR MNGR-RELATED"/>
    <property type="match status" value="1"/>
</dbReference>
<dbReference type="AlphaFoldDB" id="W6RQ71"/>
<dbReference type="GO" id="GO:0003677">
    <property type="term" value="F:DNA binding"/>
    <property type="evidence" value="ECO:0007669"/>
    <property type="project" value="UniProtKB-KW"/>
</dbReference>
<dbReference type="CDD" id="cd07377">
    <property type="entry name" value="WHTH_GntR"/>
    <property type="match status" value="1"/>
</dbReference>